<protein>
    <recommendedName>
        <fullName evidence="2">Pyrroline-5-carboxylate reductase catalytic N-terminal domain-containing protein</fullName>
    </recommendedName>
</protein>
<accession>A0A8S1JDV5</accession>
<dbReference type="Gene3D" id="3.40.50.720">
    <property type="entry name" value="NAD(P)-binding Rossmann-like Domain"/>
    <property type="match status" value="1"/>
</dbReference>
<dbReference type="Proteomes" id="UP000708148">
    <property type="component" value="Unassembled WGS sequence"/>
</dbReference>
<feature type="domain" description="Pyrroline-5-carboxylate reductase catalytic N-terminal" evidence="2">
    <location>
        <begin position="2"/>
        <end position="97"/>
    </location>
</feature>
<dbReference type="AlphaFoldDB" id="A0A8S1JDV5"/>
<dbReference type="OrthoDB" id="550646at2759"/>
<dbReference type="GO" id="GO:0016491">
    <property type="term" value="F:oxidoreductase activity"/>
    <property type="evidence" value="ECO:0007669"/>
    <property type="project" value="UniProtKB-KW"/>
</dbReference>
<evidence type="ECO:0000259" key="2">
    <source>
        <dbReference type="Pfam" id="PF03807"/>
    </source>
</evidence>
<reference evidence="3" key="1">
    <citation type="submission" date="2020-12" db="EMBL/GenBank/DDBJ databases">
        <authorList>
            <person name="Iha C."/>
        </authorList>
    </citation>
    <scope>NUCLEOTIDE SEQUENCE</scope>
</reference>
<dbReference type="InterPro" id="IPR051267">
    <property type="entry name" value="STEAP_metalloreductase"/>
</dbReference>
<evidence type="ECO:0000256" key="1">
    <source>
        <dbReference type="ARBA" id="ARBA00023002"/>
    </source>
</evidence>
<proteinExistence type="predicted"/>
<dbReference type="SUPFAM" id="SSF51735">
    <property type="entry name" value="NAD(P)-binding Rossmann-fold domains"/>
    <property type="match status" value="1"/>
</dbReference>
<dbReference type="Pfam" id="PF03807">
    <property type="entry name" value="F420_oxidored"/>
    <property type="match status" value="1"/>
</dbReference>
<evidence type="ECO:0000313" key="3">
    <source>
        <dbReference type="EMBL" id="CAD7701868.1"/>
    </source>
</evidence>
<organism evidence="3 4">
    <name type="scientific">Ostreobium quekettii</name>
    <dbReference type="NCBI Taxonomy" id="121088"/>
    <lineage>
        <taxon>Eukaryota</taxon>
        <taxon>Viridiplantae</taxon>
        <taxon>Chlorophyta</taxon>
        <taxon>core chlorophytes</taxon>
        <taxon>Ulvophyceae</taxon>
        <taxon>TCBD clade</taxon>
        <taxon>Bryopsidales</taxon>
        <taxon>Ostreobineae</taxon>
        <taxon>Ostreobiaceae</taxon>
        <taxon>Ostreobium</taxon>
    </lineage>
</organism>
<keyword evidence="4" id="KW-1185">Reference proteome</keyword>
<dbReference type="InterPro" id="IPR028939">
    <property type="entry name" value="P5C_Rdtase_cat_N"/>
</dbReference>
<gene>
    <name evidence="3" type="ORF">OSTQU699_LOCUS7225</name>
</gene>
<dbReference type="PANTHER" id="PTHR14239">
    <property type="entry name" value="DUDULIN-RELATED"/>
    <property type="match status" value="1"/>
</dbReference>
<dbReference type="InterPro" id="IPR036291">
    <property type="entry name" value="NAD(P)-bd_dom_sf"/>
</dbReference>
<sequence length="224" mass="23620">MKVAVIGTGSVGSCLGGQLLKAGHSIKYGSRNPSSENMAALIQKQPGTSGAAIADAVDWGEAIIVAVKMPPEDAGIQAFAASLGPGAKGKVVLDTTNATTPFPECELRWQQATSGGEVLAAALPDSFVFKAWNTTGVDHMHAPDGSAINGQQLAMLYAGAPEKKDVAEELVRASGFEPAYVGPIRYARNLEAIAELWIHLSMKVMGQTDEDWGKNFHFQAIRKV</sequence>
<dbReference type="EMBL" id="CAJHUC010001649">
    <property type="protein sequence ID" value="CAD7701868.1"/>
    <property type="molecule type" value="Genomic_DNA"/>
</dbReference>
<keyword evidence="1" id="KW-0560">Oxidoreductase</keyword>
<evidence type="ECO:0000313" key="4">
    <source>
        <dbReference type="Proteomes" id="UP000708148"/>
    </source>
</evidence>
<name>A0A8S1JDV5_9CHLO</name>
<comment type="caution">
    <text evidence="3">The sequence shown here is derived from an EMBL/GenBank/DDBJ whole genome shotgun (WGS) entry which is preliminary data.</text>
</comment>